<keyword evidence="1" id="KW-0472">Membrane</keyword>
<organism evidence="2 3">
    <name type="scientific">Mycoplasma todarodis</name>
    <dbReference type="NCBI Taxonomy" id="1937191"/>
    <lineage>
        <taxon>Bacteria</taxon>
        <taxon>Bacillati</taxon>
        <taxon>Mycoplasmatota</taxon>
        <taxon>Mollicutes</taxon>
        <taxon>Mycoplasmataceae</taxon>
        <taxon>Mycoplasma</taxon>
    </lineage>
</organism>
<comment type="caution">
    <text evidence="2">The sequence shown here is derived from an EMBL/GenBank/DDBJ whole genome shotgun (WGS) entry which is preliminary data.</text>
</comment>
<sequence>MFKYTRYLLRSSFRKLSTILIPLGLALIFGGTLGIQIANNKSDAAVIDGLLAYFYLFPFVFGPLYVATKAITIFKDGEEDGTELIIVAKPIRRIKIIVAKFMALYVHIIFFSVFIFILGIILGAADHNASTAQKFNFAGSLFIGNLVITIIMSSIITFIASSFGKIATLVTAILIPFVFSITSFILSPLGNGQISSGARQENVIAIKMDGTTTYTSGRVYDKDDKTIKEAIEEQNDGWYKYAAYADVYQQLIKFYSVFQTKNTSLINVTSWEKQTDKDFAKNAMQITIGGKDYSLLYFKPEGYRSQKTSGTVMRKNIEDANKIYSDASIWNNSKTWDTYEKAIAGLTLNVKQSGFKWTNESNNILERVPAFNYLLARKFKDAPATFDQALWQKPETLVKVGLYDSNKVLNYYTETPWVSPIVVYVVWSLIAIAFAGLVVFKYLGRDFK</sequence>
<feature type="transmembrane region" description="Helical" evidence="1">
    <location>
        <begin position="137"/>
        <end position="159"/>
    </location>
</feature>
<dbReference type="GO" id="GO:0005886">
    <property type="term" value="C:plasma membrane"/>
    <property type="evidence" value="ECO:0007669"/>
    <property type="project" value="UniProtKB-SubCell"/>
</dbReference>
<dbReference type="Proteomes" id="UP000291072">
    <property type="component" value="Unassembled WGS sequence"/>
</dbReference>
<feature type="transmembrane region" description="Helical" evidence="1">
    <location>
        <begin position="166"/>
        <end position="186"/>
    </location>
</feature>
<proteinExistence type="predicted"/>
<name>A0A4R0XSY5_9MOLU</name>
<evidence type="ECO:0000256" key="1">
    <source>
        <dbReference type="SAM" id="Phobius"/>
    </source>
</evidence>
<evidence type="ECO:0000313" key="2">
    <source>
        <dbReference type="EMBL" id="TCG11560.1"/>
    </source>
</evidence>
<reference evidence="2 3" key="1">
    <citation type="submission" date="2018-02" db="EMBL/GenBank/DDBJ databases">
        <title>Mycoplasma marinum and Mycoplasma todarodis sp. nov., moderately halophilic and psychrotolerant mycoplasmas isolated from cephalopods.</title>
        <authorList>
            <person name="Viver T."/>
        </authorList>
    </citation>
    <scope>NUCLEOTIDE SEQUENCE [LARGE SCALE GENOMIC DNA]</scope>
    <source>
        <strain evidence="2 3">5H</strain>
    </source>
</reference>
<accession>A0A4R0XSY5</accession>
<protein>
    <submittedName>
        <fullName evidence="2">Uncharacterized protein</fullName>
    </submittedName>
</protein>
<gene>
    <name evidence="2" type="ORF">C4B25_01100</name>
</gene>
<feature type="transmembrane region" description="Helical" evidence="1">
    <location>
        <begin position="421"/>
        <end position="443"/>
    </location>
</feature>
<dbReference type="RefSeq" id="WP_168380656.1">
    <property type="nucleotide sequence ID" value="NZ_PSZP01000005.1"/>
</dbReference>
<evidence type="ECO:0000313" key="3">
    <source>
        <dbReference type="Proteomes" id="UP000291072"/>
    </source>
</evidence>
<dbReference type="EMBL" id="PSZP01000005">
    <property type="protein sequence ID" value="TCG11560.1"/>
    <property type="molecule type" value="Genomic_DNA"/>
</dbReference>
<feature type="transmembrane region" description="Helical" evidence="1">
    <location>
        <begin position="102"/>
        <end position="125"/>
    </location>
</feature>
<keyword evidence="1" id="KW-0812">Transmembrane</keyword>
<dbReference type="GO" id="GO:0140359">
    <property type="term" value="F:ABC-type transporter activity"/>
    <property type="evidence" value="ECO:0007669"/>
    <property type="project" value="InterPro"/>
</dbReference>
<keyword evidence="1" id="KW-1133">Transmembrane helix</keyword>
<feature type="transmembrane region" description="Helical" evidence="1">
    <location>
        <begin position="50"/>
        <end position="67"/>
    </location>
</feature>
<dbReference type="Pfam" id="PF12679">
    <property type="entry name" value="ABC2_membrane_2"/>
    <property type="match status" value="1"/>
</dbReference>
<dbReference type="AlphaFoldDB" id="A0A4R0XSY5"/>
<keyword evidence="3" id="KW-1185">Reference proteome</keyword>